<dbReference type="GO" id="GO:0016757">
    <property type="term" value="F:glycosyltransferase activity"/>
    <property type="evidence" value="ECO:0007669"/>
    <property type="project" value="UniProtKB-KW"/>
</dbReference>
<dbReference type="Gene3D" id="3.90.550.10">
    <property type="entry name" value="Spore Coat Polysaccharide Biosynthesis Protein SpsA, Chain A"/>
    <property type="match status" value="1"/>
</dbReference>
<evidence type="ECO:0000256" key="7">
    <source>
        <dbReference type="ARBA" id="ARBA00023136"/>
    </source>
</evidence>
<dbReference type="GO" id="GO:0005886">
    <property type="term" value="C:plasma membrane"/>
    <property type="evidence" value="ECO:0007669"/>
    <property type="project" value="TreeGrafter"/>
</dbReference>
<dbReference type="PANTHER" id="PTHR48090">
    <property type="entry name" value="UNDECAPRENYL-PHOSPHATE 4-DEOXY-4-FORMAMIDO-L-ARABINOSE TRANSFERASE-RELATED"/>
    <property type="match status" value="1"/>
</dbReference>
<evidence type="ECO:0000256" key="8">
    <source>
        <dbReference type="SAM" id="Phobius"/>
    </source>
</evidence>
<dbReference type="Proteomes" id="UP000193179">
    <property type="component" value="Chromosome"/>
</dbReference>
<evidence type="ECO:0000256" key="2">
    <source>
        <dbReference type="ARBA" id="ARBA00006739"/>
    </source>
</evidence>
<dbReference type="PANTHER" id="PTHR48090:SF1">
    <property type="entry name" value="PROPHAGE BACTOPRENOL GLUCOSYL TRANSFERASE HOMOLOG"/>
    <property type="match status" value="1"/>
</dbReference>
<dbReference type="AlphaFoldDB" id="A0AAF0VDL9"/>
<evidence type="ECO:0000256" key="5">
    <source>
        <dbReference type="ARBA" id="ARBA00022692"/>
    </source>
</evidence>
<evidence type="ECO:0000256" key="1">
    <source>
        <dbReference type="ARBA" id="ARBA00004141"/>
    </source>
</evidence>
<evidence type="ECO:0000313" key="10">
    <source>
        <dbReference type="EMBL" id="WNE85259.1"/>
    </source>
</evidence>
<evidence type="ECO:0000256" key="4">
    <source>
        <dbReference type="ARBA" id="ARBA00022679"/>
    </source>
</evidence>
<gene>
    <name evidence="10" type="ORF">B0703_09860</name>
</gene>
<comment type="subcellular location">
    <subcellularLocation>
        <location evidence="1">Membrane</location>
        <topology evidence="1">Multi-pass membrane protein</topology>
    </subcellularLocation>
</comment>
<feature type="transmembrane region" description="Helical" evidence="8">
    <location>
        <begin position="279"/>
        <end position="299"/>
    </location>
</feature>
<dbReference type="InterPro" id="IPR001173">
    <property type="entry name" value="Glyco_trans_2-like"/>
</dbReference>
<keyword evidence="3 10" id="KW-0328">Glycosyltransferase</keyword>
<keyword evidence="7 8" id="KW-0472">Membrane</keyword>
<feature type="domain" description="Glycosyltransferase 2-like" evidence="9">
    <location>
        <begin position="9"/>
        <end position="179"/>
    </location>
</feature>
<dbReference type="InterPro" id="IPR029044">
    <property type="entry name" value="Nucleotide-diphossugar_trans"/>
</dbReference>
<keyword evidence="4 10" id="KW-0808">Transferase</keyword>
<evidence type="ECO:0000256" key="6">
    <source>
        <dbReference type="ARBA" id="ARBA00022989"/>
    </source>
</evidence>
<dbReference type="CDD" id="cd04187">
    <property type="entry name" value="DPM1_like_bac"/>
    <property type="match status" value="1"/>
</dbReference>
<dbReference type="InterPro" id="IPR050256">
    <property type="entry name" value="Glycosyltransferase_2"/>
</dbReference>
<proteinExistence type="inferred from homology"/>
<keyword evidence="6 8" id="KW-1133">Transmembrane helix</keyword>
<evidence type="ECO:0000256" key="3">
    <source>
        <dbReference type="ARBA" id="ARBA00022676"/>
    </source>
</evidence>
<keyword evidence="5 8" id="KW-0812">Transmembrane</keyword>
<accession>A0AAF0VDL9</accession>
<dbReference type="RefSeq" id="WP_236837810.1">
    <property type="nucleotide sequence ID" value="NZ_CP133648.1"/>
</dbReference>
<dbReference type="EC" id="2.4.-.-" evidence="10"/>
<comment type="similarity">
    <text evidence="2">Belongs to the glycosyltransferase 2 family.</text>
</comment>
<protein>
    <submittedName>
        <fullName evidence="10">Glycosyltransferase family 2 protein</fullName>
        <ecNumber evidence="10">2.4.-.-</ecNumber>
    </submittedName>
</protein>
<organism evidence="10 11">
    <name type="scientific">Bifidobacterium adolescentis</name>
    <dbReference type="NCBI Taxonomy" id="1680"/>
    <lineage>
        <taxon>Bacteria</taxon>
        <taxon>Bacillati</taxon>
        <taxon>Actinomycetota</taxon>
        <taxon>Actinomycetes</taxon>
        <taxon>Bifidobacteriales</taxon>
        <taxon>Bifidobacteriaceae</taxon>
        <taxon>Bifidobacterium</taxon>
    </lineage>
</organism>
<dbReference type="Pfam" id="PF00535">
    <property type="entry name" value="Glycos_transf_2"/>
    <property type="match status" value="1"/>
</dbReference>
<evidence type="ECO:0000313" key="11">
    <source>
        <dbReference type="Proteomes" id="UP000193179"/>
    </source>
</evidence>
<evidence type="ECO:0000259" key="9">
    <source>
        <dbReference type="Pfam" id="PF00535"/>
    </source>
</evidence>
<reference evidence="10" key="2">
    <citation type="submission" date="2023-09" db="EMBL/GenBank/DDBJ databases">
        <title>Ecological and genomic based identification of the Bifidobacterium adolescentis prototype of the healthy human gut microbiota.</title>
        <authorList>
            <person name="Lugli G.A."/>
            <person name="Argentini C."/>
            <person name="Tarracchini C."/>
            <person name="Fontana F."/>
            <person name="Alessandri G."/>
            <person name="Mancabelli L."/>
            <person name="Milani C."/>
            <person name="Turroni F."/>
            <person name="Ventura M."/>
        </authorList>
    </citation>
    <scope>NUCLEOTIDE SEQUENCE</scope>
    <source>
        <strain evidence="10">703B</strain>
    </source>
</reference>
<feature type="transmembrane region" description="Helical" evidence="8">
    <location>
        <begin position="245"/>
        <end position="267"/>
    </location>
</feature>
<name>A0AAF0VDL9_BIFAD</name>
<dbReference type="EMBL" id="CP133648">
    <property type="protein sequence ID" value="WNE85259.1"/>
    <property type="molecule type" value="Genomic_DNA"/>
</dbReference>
<dbReference type="SUPFAM" id="SSF53448">
    <property type="entry name" value="Nucleotide-diphospho-sugar transferases"/>
    <property type="match status" value="1"/>
</dbReference>
<reference evidence="10" key="1">
    <citation type="journal article" date="2016" name="Sci. Rep.">
        <title>Evaluation of genetic diversity among strains of the human gut commensal Bifidobacterium adolescentis.</title>
        <authorList>
            <person name="Duranti S."/>
            <person name="Milani C."/>
            <person name="Lugli G.A."/>
            <person name="Mancabelli L."/>
            <person name="Turroni F."/>
            <person name="Ferrario C."/>
            <person name="Mangifesta M."/>
            <person name="Viappiani A."/>
            <person name="Sanchez B."/>
            <person name="Margolles A."/>
            <person name="van Sinderen D."/>
            <person name="Ventura M."/>
        </authorList>
    </citation>
    <scope>NUCLEOTIDE SEQUENCE</scope>
    <source>
        <strain evidence="10">703B</strain>
    </source>
</reference>
<sequence length="317" mass="35355">MRREPTLAFVIPCFNEEAALHMTADVLKKKMIQLENSQAVARDSFVIFVDDGSHDKTWDVITSLHEKDPSLFRGVKLAHNRGHQNALFAGLMHALSMNVDAVVSMDADLQDDPNAVDDMVQEYLRGAEIVYGVRDNRETDTAFKRGTAHAFYSLMKWLGTETVPDHADYRLMSRAALQALSQYKESNLFLRGLVPSLGFKTAKVYYKRGTRVAGESKYPLKKMVSFAIEGVTSFSTKPLTMITGLGLFSVFVGIVMLIYTFISVFSGHAVAGWGSMMCSLWILGGFILLALGIIGEYIAKIYLEVKARPRYIVETTL</sequence>